<dbReference type="EMBL" id="BNAG01000001">
    <property type="protein sequence ID" value="GHE50691.1"/>
    <property type="molecule type" value="Genomic_DNA"/>
</dbReference>
<keyword evidence="2" id="KW-1185">Reference proteome</keyword>
<sequence>MPVHAQQIGEIELKESGFGQKKLSKAPKKIFISEFNINYQLAYSQTSIARGGRELGGGYRGDATASLSVAIPDIDLNELQKITDRAYEDFVSTLKAKGFEIVEPDVAAQTELLSDWERLPGGQISEAQFPGYIATMPSGRDFFVRRITKKGRTKNGVFEYATKLSKQLDGAIIVKMNLAIPFVEEAEGGVSKSLRKTIGGLAKVVVKPNFRLANYESVQVSQTNTLTIQTNSSYIYMESLKDQAQVQHALKKDVEIGGVFEDKKYKATQKADQDLWGSGNGFYTVFSYDDRELEKTQAIPCDPQKYLSGVGQVISGYVKNSLNGFLEAYESK</sequence>
<protein>
    <recommendedName>
        <fullName evidence="3">MACPF domain-containing protein</fullName>
    </recommendedName>
</protein>
<gene>
    <name evidence="1" type="ORF">GCM10011340_00800</name>
</gene>
<name>A0ABQ3I4Y9_9BACT</name>
<evidence type="ECO:0000313" key="2">
    <source>
        <dbReference type="Proteomes" id="UP000658258"/>
    </source>
</evidence>
<evidence type="ECO:0000313" key="1">
    <source>
        <dbReference type="EMBL" id="GHE50691.1"/>
    </source>
</evidence>
<dbReference type="Proteomes" id="UP000658258">
    <property type="component" value="Unassembled WGS sequence"/>
</dbReference>
<evidence type="ECO:0008006" key="3">
    <source>
        <dbReference type="Google" id="ProtNLM"/>
    </source>
</evidence>
<reference evidence="2" key="1">
    <citation type="journal article" date="2019" name="Int. J. Syst. Evol. Microbiol.">
        <title>The Global Catalogue of Microorganisms (GCM) 10K type strain sequencing project: providing services to taxonomists for standard genome sequencing and annotation.</title>
        <authorList>
            <consortium name="The Broad Institute Genomics Platform"/>
            <consortium name="The Broad Institute Genome Sequencing Center for Infectious Disease"/>
            <person name="Wu L."/>
            <person name="Ma J."/>
        </authorList>
    </citation>
    <scope>NUCLEOTIDE SEQUENCE [LARGE SCALE GENOMIC DNA]</scope>
    <source>
        <strain evidence="2">CGMCC 1.15111</strain>
    </source>
</reference>
<comment type="caution">
    <text evidence="1">The sequence shown here is derived from an EMBL/GenBank/DDBJ whole genome shotgun (WGS) entry which is preliminary data.</text>
</comment>
<organism evidence="1 2">
    <name type="scientific">Roseivirga thermotolerans</name>
    <dbReference type="NCBI Taxonomy" id="1758176"/>
    <lineage>
        <taxon>Bacteria</taxon>
        <taxon>Pseudomonadati</taxon>
        <taxon>Bacteroidota</taxon>
        <taxon>Cytophagia</taxon>
        <taxon>Cytophagales</taxon>
        <taxon>Roseivirgaceae</taxon>
        <taxon>Roseivirga</taxon>
    </lineage>
</organism>
<proteinExistence type="predicted"/>
<accession>A0ABQ3I4Y9</accession>